<feature type="domain" description="Phosphotyrosine protein phosphatase I" evidence="6">
    <location>
        <begin position="4"/>
        <end position="153"/>
    </location>
</feature>
<dbReference type="PANTHER" id="PTHR11717">
    <property type="entry name" value="LOW MOLECULAR WEIGHT PROTEIN TYROSINE PHOSPHATASE"/>
    <property type="match status" value="1"/>
</dbReference>
<sequence length="159" mass="17873">MKKIKVLFVCMGNICRSPTAQGVFQKQVTEAGLADHIEISSAGTHAYHIGDPPDMRTQQVAQRRGVNLSNLRARRVRADDIKQFDYVVAMDQDNYRELQAICPDGYQQRLHLLLDFAPELGTREVPDPYYGGPGGFERVFDLVEAAARGLLAEVRRQLD</sequence>
<evidence type="ECO:0000256" key="3">
    <source>
        <dbReference type="ARBA" id="ARBA00022801"/>
    </source>
</evidence>
<keyword evidence="8" id="KW-1185">Reference proteome</keyword>
<dbReference type="AlphaFoldDB" id="A0A839H520"/>
<protein>
    <recommendedName>
        <fullName evidence="2">protein-tyrosine-phosphatase</fullName>
        <ecNumber evidence="2">3.1.3.48</ecNumber>
    </recommendedName>
</protein>
<evidence type="ECO:0000256" key="2">
    <source>
        <dbReference type="ARBA" id="ARBA00013064"/>
    </source>
</evidence>
<dbReference type="SMART" id="SM00226">
    <property type="entry name" value="LMWPc"/>
    <property type="match status" value="1"/>
</dbReference>
<keyword evidence="4" id="KW-0904">Protein phosphatase</keyword>
<evidence type="ECO:0000313" key="7">
    <source>
        <dbReference type="EMBL" id="MBB1125125.1"/>
    </source>
</evidence>
<dbReference type="InterPro" id="IPR023485">
    <property type="entry name" value="Ptyr_pPase"/>
</dbReference>
<dbReference type="Pfam" id="PF01451">
    <property type="entry name" value="LMWPc"/>
    <property type="match status" value="1"/>
</dbReference>
<evidence type="ECO:0000256" key="4">
    <source>
        <dbReference type="ARBA" id="ARBA00022912"/>
    </source>
</evidence>
<gene>
    <name evidence="7" type="ORF">HUK38_02630</name>
</gene>
<comment type="similarity">
    <text evidence="1">Belongs to the low molecular weight phosphotyrosine protein phosphatase family.</text>
</comment>
<dbReference type="GO" id="GO:0004725">
    <property type="term" value="F:protein tyrosine phosphatase activity"/>
    <property type="evidence" value="ECO:0007669"/>
    <property type="project" value="UniProtKB-EC"/>
</dbReference>
<dbReference type="Gene3D" id="3.40.50.2300">
    <property type="match status" value="1"/>
</dbReference>
<dbReference type="EMBL" id="JABVCQ010000004">
    <property type="protein sequence ID" value="MBB1125125.1"/>
    <property type="molecule type" value="Genomic_DNA"/>
</dbReference>
<evidence type="ECO:0000259" key="6">
    <source>
        <dbReference type="SMART" id="SM00226"/>
    </source>
</evidence>
<dbReference type="SUPFAM" id="SSF52788">
    <property type="entry name" value="Phosphotyrosine protein phosphatases I"/>
    <property type="match status" value="1"/>
</dbReference>
<keyword evidence="3" id="KW-0378">Hydrolase</keyword>
<feature type="active site" evidence="5">
    <location>
        <position position="16"/>
    </location>
</feature>
<dbReference type="RefSeq" id="WP_182582249.1">
    <property type="nucleotide sequence ID" value="NZ_JABVCQ010000004.1"/>
</dbReference>
<dbReference type="InterPro" id="IPR050438">
    <property type="entry name" value="LMW_PTPase"/>
</dbReference>
<evidence type="ECO:0000313" key="8">
    <source>
        <dbReference type="Proteomes" id="UP000548632"/>
    </source>
</evidence>
<evidence type="ECO:0000256" key="1">
    <source>
        <dbReference type="ARBA" id="ARBA00011063"/>
    </source>
</evidence>
<feature type="active site" description="Proton donor" evidence="5">
    <location>
        <position position="127"/>
    </location>
</feature>
<dbReference type="FunFam" id="3.40.50.2300:FF:000113">
    <property type="entry name" value="Low molecular weight protein-tyrosine-phosphatase"/>
    <property type="match status" value="1"/>
</dbReference>
<comment type="caution">
    <text evidence="7">The sequence shown here is derived from an EMBL/GenBank/DDBJ whole genome shotgun (WGS) entry which is preliminary data.</text>
</comment>
<proteinExistence type="inferred from homology"/>
<feature type="active site" description="Nucleophile" evidence="5">
    <location>
        <position position="10"/>
    </location>
</feature>
<reference evidence="7 8" key="1">
    <citation type="journal article" date="2020" name="Arch. Microbiol.">
        <title>The genome sequence of the giant phototrophic gammaproteobacterium Thiospirillum jenense gives insight into its physiological properties and phylogenetic relationships.</title>
        <authorList>
            <person name="Imhoff J.F."/>
            <person name="Meyer T.E."/>
            <person name="Kyndt J.A."/>
        </authorList>
    </citation>
    <scope>NUCLEOTIDE SEQUENCE [LARGE SCALE GENOMIC DNA]</scope>
    <source>
        <strain evidence="7 8">DSM 216</strain>
    </source>
</reference>
<dbReference type="PRINTS" id="PR00719">
    <property type="entry name" value="LMWPTPASE"/>
</dbReference>
<dbReference type="InterPro" id="IPR017867">
    <property type="entry name" value="Tyr_phospatase_low_mol_wt"/>
</dbReference>
<dbReference type="PANTHER" id="PTHR11717:SF7">
    <property type="entry name" value="LOW MOLECULAR WEIGHT PHOSPHOTYROSINE PROTEIN PHOSPHATASE"/>
    <property type="match status" value="1"/>
</dbReference>
<dbReference type="InterPro" id="IPR036196">
    <property type="entry name" value="Ptyr_pPase_sf"/>
</dbReference>
<dbReference type="CDD" id="cd16343">
    <property type="entry name" value="LMWPTP"/>
    <property type="match status" value="1"/>
</dbReference>
<evidence type="ECO:0000256" key="5">
    <source>
        <dbReference type="PIRSR" id="PIRSR617867-1"/>
    </source>
</evidence>
<organism evidence="7 8">
    <name type="scientific">Thiospirillum jenense</name>
    <dbReference type="NCBI Taxonomy" id="1653858"/>
    <lineage>
        <taxon>Bacteria</taxon>
        <taxon>Pseudomonadati</taxon>
        <taxon>Pseudomonadota</taxon>
        <taxon>Gammaproteobacteria</taxon>
        <taxon>Chromatiales</taxon>
        <taxon>Chromatiaceae</taxon>
        <taxon>Thiospirillum</taxon>
    </lineage>
</organism>
<dbReference type="Proteomes" id="UP000548632">
    <property type="component" value="Unassembled WGS sequence"/>
</dbReference>
<name>A0A839H520_9GAMM</name>
<accession>A0A839H520</accession>
<dbReference type="EC" id="3.1.3.48" evidence="2"/>